<accession>A0A177NL22</accession>
<feature type="chain" id="PRO_5008069306" description="PEP-CTERM protein-sorting domain-containing protein" evidence="1">
    <location>
        <begin position="25"/>
        <end position="216"/>
    </location>
</feature>
<evidence type="ECO:0000313" key="3">
    <source>
        <dbReference type="Proteomes" id="UP000077628"/>
    </source>
</evidence>
<proteinExistence type="predicted"/>
<sequence length="216" mass="22331">MLKTRLFFSNLILAALSSANPAVAGTIVNGSFDNDLSGWTALTSGGSAQWEAGAAVLAGGQGANPFAASLVQGDDGSFSFTSPIILSAGNDWLKFDVSFTSLGVDALETPSGFTDNLTLTLYDADDITGASDALIASIDSTTVGVTSIAFDLSAFIGRSVAFSFEFNDENDGFDYSAAIDNVRFEASPVPVPPSVLFEATALAGFAVASIRRRRNA</sequence>
<evidence type="ECO:0008006" key="4">
    <source>
        <dbReference type="Google" id="ProtNLM"/>
    </source>
</evidence>
<dbReference type="EMBL" id="LUUK01000174">
    <property type="protein sequence ID" value="OAI17889.1"/>
    <property type="molecule type" value="Genomic_DNA"/>
</dbReference>
<evidence type="ECO:0000313" key="2">
    <source>
        <dbReference type="EMBL" id="OAI17889.1"/>
    </source>
</evidence>
<comment type="caution">
    <text evidence="2">The sequence shown here is derived from an EMBL/GenBank/DDBJ whole genome shotgun (WGS) entry which is preliminary data.</text>
</comment>
<dbReference type="AlphaFoldDB" id="A0A177NL22"/>
<keyword evidence="1" id="KW-0732">Signal</keyword>
<protein>
    <recommendedName>
        <fullName evidence="4">PEP-CTERM protein-sorting domain-containing protein</fullName>
    </recommendedName>
</protein>
<reference evidence="3" key="1">
    <citation type="submission" date="2016-03" db="EMBL/GenBank/DDBJ databases">
        <authorList>
            <person name="Heylen K."/>
            <person name="De Vos P."/>
            <person name="Vekeman B."/>
        </authorList>
    </citation>
    <scope>NUCLEOTIDE SEQUENCE [LARGE SCALE GENOMIC DNA]</scope>
    <source>
        <strain evidence="3">R-45383</strain>
    </source>
</reference>
<evidence type="ECO:0000256" key="1">
    <source>
        <dbReference type="SAM" id="SignalP"/>
    </source>
</evidence>
<gene>
    <name evidence="2" type="ORF">A1355_06825</name>
</gene>
<keyword evidence="3" id="KW-1185">Reference proteome</keyword>
<dbReference type="Proteomes" id="UP000077628">
    <property type="component" value="Unassembled WGS sequence"/>
</dbReference>
<name>A0A177NL22_9GAMM</name>
<organism evidence="2 3">
    <name type="scientific">Methylomonas koyamae</name>
    <dbReference type="NCBI Taxonomy" id="702114"/>
    <lineage>
        <taxon>Bacteria</taxon>
        <taxon>Pseudomonadati</taxon>
        <taxon>Pseudomonadota</taxon>
        <taxon>Gammaproteobacteria</taxon>
        <taxon>Methylococcales</taxon>
        <taxon>Methylococcaceae</taxon>
        <taxon>Methylomonas</taxon>
    </lineage>
</organism>
<dbReference type="OrthoDB" id="5574305at2"/>
<dbReference type="RefSeq" id="WP_064029073.1">
    <property type="nucleotide sequence ID" value="NZ_LUUK01000174.1"/>
</dbReference>
<feature type="signal peptide" evidence="1">
    <location>
        <begin position="1"/>
        <end position="24"/>
    </location>
</feature>